<dbReference type="Pfam" id="PF20463">
    <property type="entry name" value="PDH_C"/>
    <property type="match status" value="1"/>
</dbReference>
<evidence type="ECO:0000256" key="1">
    <source>
        <dbReference type="ARBA" id="ARBA00005067"/>
    </source>
</evidence>
<dbReference type="Pfam" id="PF02153">
    <property type="entry name" value="PDH_N"/>
    <property type="match status" value="1"/>
</dbReference>
<dbReference type="InterPro" id="IPR036291">
    <property type="entry name" value="NAD(P)-bd_dom_sf"/>
</dbReference>
<comment type="catalytic activity">
    <reaction evidence="9">
        <text>prephenate + NAD(+) = 3-(4-hydroxyphenyl)pyruvate + CO2 + NADH</text>
        <dbReference type="Rhea" id="RHEA:13869"/>
        <dbReference type="ChEBI" id="CHEBI:16526"/>
        <dbReference type="ChEBI" id="CHEBI:29934"/>
        <dbReference type="ChEBI" id="CHEBI:36242"/>
        <dbReference type="ChEBI" id="CHEBI:57540"/>
        <dbReference type="ChEBI" id="CHEBI:57945"/>
        <dbReference type="EC" id="1.3.1.12"/>
    </reaction>
</comment>
<evidence type="ECO:0000256" key="5">
    <source>
        <dbReference type="ARBA" id="ARBA00022498"/>
    </source>
</evidence>
<dbReference type="InterPro" id="IPR046826">
    <property type="entry name" value="PDH_N"/>
</dbReference>
<keyword evidence="8" id="KW-0057">Aromatic amino acid biosynthesis</keyword>
<name>A0ABW4J6Y2_9LACO</name>
<evidence type="ECO:0000256" key="3">
    <source>
        <dbReference type="ARBA" id="ARBA00012068"/>
    </source>
</evidence>
<evidence type="ECO:0000256" key="9">
    <source>
        <dbReference type="ARBA" id="ARBA00049260"/>
    </source>
</evidence>
<feature type="domain" description="ACT" evidence="11">
    <location>
        <begin position="296"/>
        <end position="367"/>
    </location>
</feature>
<keyword evidence="6 12" id="KW-0560">Oxidoreductase</keyword>
<evidence type="ECO:0000256" key="7">
    <source>
        <dbReference type="ARBA" id="ARBA00023027"/>
    </source>
</evidence>
<evidence type="ECO:0000259" key="11">
    <source>
        <dbReference type="PROSITE" id="PS51671"/>
    </source>
</evidence>
<dbReference type="PANTHER" id="PTHR21363">
    <property type="entry name" value="PREPHENATE DEHYDROGENASE"/>
    <property type="match status" value="1"/>
</dbReference>
<evidence type="ECO:0000313" key="13">
    <source>
        <dbReference type="Proteomes" id="UP001597267"/>
    </source>
</evidence>
<dbReference type="NCBIfam" id="NF005107">
    <property type="entry name" value="PRK06545.1-5"/>
    <property type="match status" value="1"/>
</dbReference>
<evidence type="ECO:0000256" key="4">
    <source>
        <dbReference type="ARBA" id="ARBA00016891"/>
    </source>
</evidence>
<dbReference type="InterPro" id="IPR046825">
    <property type="entry name" value="PDH_C"/>
</dbReference>
<reference evidence="13" key="1">
    <citation type="journal article" date="2019" name="Int. J. Syst. Evol. Microbiol.">
        <title>The Global Catalogue of Microorganisms (GCM) 10K type strain sequencing project: providing services to taxonomists for standard genome sequencing and annotation.</title>
        <authorList>
            <consortium name="The Broad Institute Genomics Platform"/>
            <consortium name="The Broad Institute Genome Sequencing Center for Infectious Disease"/>
            <person name="Wu L."/>
            <person name="Ma J."/>
        </authorList>
    </citation>
    <scope>NUCLEOTIDE SEQUENCE [LARGE SCALE GENOMIC DNA]</scope>
    <source>
        <strain evidence="13">CCM 8896</strain>
    </source>
</reference>
<keyword evidence="8" id="KW-0028">Amino-acid biosynthesis</keyword>
<dbReference type="Gene3D" id="1.10.3660.10">
    <property type="entry name" value="6-phosphogluconate dehydrogenase C-terminal like domain"/>
    <property type="match status" value="1"/>
</dbReference>
<dbReference type="Proteomes" id="UP001597267">
    <property type="component" value="Unassembled WGS sequence"/>
</dbReference>
<dbReference type="PROSITE" id="PS51671">
    <property type="entry name" value="ACT"/>
    <property type="match status" value="1"/>
</dbReference>
<evidence type="ECO:0000256" key="2">
    <source>
        <dbReference type="ARBA" id="ARBA00007964"/>
    </source>
</evidence>
<sequence length="367" mass="39824">MKILVNGLGLIGGSIAYAISKFDPEAFIIGLDYDPAHLTEALDMGIINKIGKDLATEAPKADVILLATPVEVIQQTICELAELPLKDNVIVTDAGSTKQAILATAQVLTDKGITFIGGHPMAGSHKSGVLAANWDLFRSAFYLLVPADGVASSQVERLKALLKVTNAKFLTIEPKQHDHVVALLSHVPHILAAGLVNLARNDFKDTPDMLRLAAGGFRDMTRIASSDPDMWADILDTNSAEILELLQAYGNEIQRLEWRIANQDRRALYDFFSAAKVTREKIETKKNSGSLPGFFDIYVNIPDHSGSIAAITARLATKKINLVNIQVLETRDDINGVLQLTFGSERDLNLAKGVLSDVSFTEKVGVK</sequence>
<evidence type="ECO:0000256" key="6">
    <source>
        <dbReference type="ARBA" id="ARBA00023002"/>
    </source>
</evidence>
<comment type="pathway">
    <text evidence="1">Amino-acid biosynthesis; L-tyrosine biosynthesis; (4-hydroxyphenyl)pyruvate from prephenate (NAD(+) route): step 1/1.</text>
</comment>
<evidence type="ECO:0000259" key="10">
    <source>
        <dbReference type="PROSITE" id="PS51176"/>
    </source>
</evidence>
<dbReference type="SUPFAM" id="SSF55021">
    <property type="entry name" value="ACT-like"/>
    <property type="match status" value="1"/>
</dbReference>
<keyword evidence="13" id="KW-1185">Reference proteome</keyword>
<dbReference type="InterPro" id="IPR050812">
    <property type="entry name" value="Preph/Arog_dehydrog"/>
</dbReference>
<organism evidence="12 13">
    <name type="scientific">Agrilactobacillus yilanensis</name>
    <dbReference type="NCBI Taxonomy" id="2485997"/>
    <lineage>
        <taxon>Bacteria</taxon>
        <taxon>Bacillati</taxon>
        <taxon>Bacillota</taxon>
        <taxon>Bacilli</taxon>
        <taxon>Lactobacillales</taxon>
        <taxon>Lactobacillaceae</taxon>
        <taxon>Agrilactobacillus</taxon>
    </lineage>
</organism>
<dbReference type="InterPro" id="IPR045865">
    <property type="entry name" value="ACT-like_dom_sf"/>
</dbReference>
<dbReference type="RefSeq" id="WP_125715169.1">
    <property type="nucleotide sequence ID" value="NZ_JBHTOP010000022.1"/>
</dbReference>
<keyword evidence="5" id="KW-0827">Tyrosine biosynthesis</keyword>
<dbReference type="SUPFAM" id="SSF51735">
    <property type="entry name" value="NAD(P)-binding Rossmann-fold domains"/>
    <property type="match status" value="1"/>
</dbReference>
<dbReference type="SUPFAM" id="SSF48179">
    <property type="entry name" value="6-phosphogluconate dehydrogenase C-terminal domain-like"/>
    <property type="match status" value="1"/>
</dbReference>
<dbReference type="GO" id="GO:0008977">
    <property type="term" value="F:prephenate dehydrogenase (NAD+) activity"/>
    <property type="evidence" value="ECO:0007669"/>
    <property type="project" value="UniProtKB-EC"/>
</dbReference>
<evidence type="ECO:0000256" key="8">
    <source>
        <dbReference type="ARBA" id="ARBA00023141"/>
    </source>
</evidence>
<dbReference type="EC" id="1.3.1.12" evidence="3"/>
<dbReference type="EMBL" id="JBHTOP010000022">
    <property type="protein sequence ID" value="MFD1672011.1"/>
    <property type="molecule type" value="Genomic_DNA"/>
</dbReference>
<keyword evidence="7" id="KW-0520">NAD</keyword>
<dbReference type="InterPro" id="IPR002912">
    <property type="entry name" value="ACT_dom"/>
</dbReference>
<dbReference type="PANTHER" id="PTHR21363:SF0">
    <property type="entry name" value="PREPHENATE DEHYDROGENASE [NADP(+)]"/>
    <property type="match status" value="1"/>
</dbReference>
<dbReference type="PROSITE" id="PS51176">
    <property type="entry name" value="PDH_ADH"/>
    <property type="match status" value="1"/>
</dbReference>
<comment type="caution">
    <text evidence="12">The sequence shown here is derived from an EMBL/GenBank/DDBJ whole genome shotgun (WGS) entry which is preliminary data.</text>
</comment>
<accession>A0ABW4J6Y2</accession>
<proteinExistence type="inferred from homology"/>
<evidence type="ECO:0000313" key="12">
    <source>
        <dbReference type="EMBL" id="MFD1672011.1"/>
    </source>
</evidence>
<feature type="domain" description="Prephenate/arogenate dehydrogenase" evidence="10">
    <location>
        <begin position="1"/>
        <end position="290"/>
    </location>
</feature>
<comment type="similarity">
    <text evidence="2">Belongs to the prephenate/arogenate dehydrogenase family.</text>
</comment>
<dbReference type="InterPro" id="IPR008927">
    <property type="entry name" value="6-PGluconate_DH-like_C_sf"/>
</dbReference>
<dbReference type="Gene3D" id="3.40.50.720">
    <property type="entry name" value="NAD(P)-binding Rossmann-like Domain"/>
    <property type="match status" value="1"/>
</dbReference>
<gene>
    <name evidence="12" type="ORF">ACFQ5M_07885</name>
</gene>
<dbReference type="InterPro" id="IPR003099">
    <property type="entry name" value="Prephen_DH"/>
</dbReference>
<protein>
    <recommendedName>
        <fullName evidence="4">Prephenate dehydrogenase</fullName>
        <ecNumber evidence="3">1.3.1.12</ecNumber>
    </recommendedName>
</protein>